<feature type="transmembrane region" description="Helical" evidence="5">
    <location>
        <begin position="62"/>
        <end position="83"/>
    </location>
</feature>
<gene>
    <name evidence="7" type="ORF">SAMN05443550_104244</name>
</gene>
<feature type="domain" description="Methylamine utilisation protein MauE" evidence="6">
    <location>
        <begin position="20"/>
        <end position="148"/>
    </location>
</feature>
<name>A0A1H4CXY6_9SPHI</name>
<dbReference type="GO" id="GO:0030416">
    <property type="term" value="P:methylamine metabolic process"/>
    <property type="evidence" value="ECO:0007669"/>
    <property type="project" value="InterPro"/>
</dbReference>
<dbReference type="AlphaFoldDB" id="A0A1H4CXY6"/>
<evidence type="ECO:0000256" key="1">
    <source>
        <dbReference type="ARBA" id="ARBA00004141"/>
    </source>
</evidence>
<protein>
    <recommendedName>
        <fullName evidence="6">Methylamine utilisation protein MauE domain-containing protein</fullName>
    </recommendedName>
</protein>
<keyword evidence="3 5" id="KW-1133">Transmembrane helix</keyword>
<evidence type="ECO:0000313" key="8">
    <source>
        <dbReference type="Proteomes" id="UP000198850"/>
    </source>
</evidence>
<accession>A0A1H4CXY6</accession>
<reference evidence="7 8" key="1">
    <citation type="submission" date="2016-10" db="EMBL/GenBank/DDBJ databases">
        <authorList>
            <person name="de Groot N.N."/>
        </authorList>
    </citation>
    <scope>NUCLEOTIDE SEQUENCE [LARGE SCALE GENOMIC DNA]</scope>
    <source>
        <strain evidence="7 8">DSM 19033</strain>
    </source>
</reference>
<dbReference type="OrthoDB" id="673785at2"/>
<dbReference type="RefSeq" id="WP_090556375.1">
    <property type="nucleotide sequence ID" value="NZ_FNRA01000004.1"/>
</dbReference>
<feature type="transmembrane region" description="Helical" evidence="5">
    <location>
        <begin position="90"/>
        <end position="111"/>
    </location>
</feature>
<evidence type="ECO:0000256" key="2">
    <source>
        <dbReference type="ARBA" id="ARBA00022692"/>
    </source>
</evidence>
<dbReference type="Proteomes" id="UP000198850">
    <property type="component" value="Unassembled WGS sequence"/>
</dbReference>
<evidence type="ECO:0000313" key="7">
    <source>
        <dbReference type="EMBL" id="SEA65274.1"/>
    </source>
</evidence>
<proteinExistence type="predicted"/>
<dbReference type="STRING" id="425514.SAMN05443550_104244"/>
<evidence type="ECO:0000256" key="5">
    <source>
        <dbReference type="SAM" id="Phobius"/>
    </source>
</evidence>
<keyword evidence="4 5" id="KW-0472">Membrane</keyword>
<evidence type="ECO:0000256" key="3">
    <source>
        <dbReference type="ARBA" id="ARBA00022989"/>
    </source>
</evidence>
<evidence type="ECO:0000256" key="4">
    <source>
        <dbReference type="ARBA" id="ARBA00023136"/>
    </source>
</evidence>
<organism evidence="7 8">
    <name type="scientific">Pedobacter hartonius</name>
    <dbReference type="NCBI Taxonomy" id="425514"/>
    <lineage>
        <taxon>Bacteria</taxon>
        <taxon>Pseudomonadati</taxon>
        <taxon>Bacteroidota</taxon>
        <taxon>Sphingobacteriia</taxon>
        <taxon>Sphingobacteriales</taxon>
        <taxon>Sphingobacteriaceae</taxon>
        <taxon>Pedobacter</taxon>
    </lineage>
</organism>
<feature type="transmembrane region" description="Helical" evidence="5">
    <location>
        <begin position="131"/>
        <end position="149"/>
    </location>
</feature>
<dbReference type="InterPro" id="IPR009908">
    <property type="entry name" value="Methylamine_util_MauE"/>
</dbReference>
<keyword evidence="2 5" id="KW-0812">Transmembrane</keyword>
<dbReference type="EMBL" id="FNRA01000004">
    <property type="protein sequence ID" value="SEA65274.1"/>
    <property type="molecule type" value="Genomic_DNA"/>
</dbReference>
<sequence>METIIRNYSIFHITTKHKEQVFNIVTILCSILFLYAGTIKVWNHEKFERFQNVLKIFPLTGSFAGTLSYAIPGAEFLIGLLLLPKATKKAGLQLFSATLIIFTLYIIYMVIRGGDLPCVCGGLLEILSWRQHIGFNILLITAAIVALTSKNIRIRAAKFGDEDRVFG</sequence>
<feature type="transmembrane region" description="Helical" evidence="5">
    <location>
        <begin position="21"/>
        <end position="42"/>
    </location>
</feature>
<dbReference type="Pfam" id="PF07291">
    <property type="entry name" value="MauE"/>
    <property type="match status" value="1"/>
</dbReference>
<keyword evidence="8" id="KW-1185">Reference proteome</keyword>
<dbReference type="GO" id="GO:0016020">
    <property type="term" value="C:membrane"/>
    <property type="evidence" value="ECO:0007669"/>
    <property type="project" value="UniProtKB-SubCell"/>
</dbReference>
<evidence type="ECO:0000259" key="6">
    <source>
        <dbReference type="Pfam" id="PF07291"/>
    </source>
</evidence>
<comment type="subcellular location">
    <subcellularLocation>
        <location evidence="1">Membrane</location>
        <topology evidence="1">Multi-pass membrane protein</topology>
    </subcellularLocation>
</comment>